<dbReference type="SMART" id="SM00257">
    <property type="entry name" value="LysM"/>
    <property type="match status" value="1"/>
</dbReference>
<protein>
    <submittedName>
        <fullName evidence="2">LysM domain</fullName>
    </submittedName>
</protein>
<dbReference type="CDD" id="cd00118">
    <property type="entry name" value="LysM"/>
    <property type="match status" value="1"/>
</dbReference>
<proteinExistence type="predicted"/>
<gene>
    <name evidence="2" type="ORF">ERS852420_01116</name>
</gene>
<dbReference type="InterPro" id="IPR036779">
    <property type="entry name" value="LysM_dom_sf"/>
</dbReference>
<dbReference type="RefSeq" id="WP_055261878.1">
    <property type="nucleotide sequence ID" value="NZ_CYXV01000004.1"/>
</dbReference>
<dbReference type="EMBL" id="CYXV01000004">
    <property type="protein sequence ID" value="CUM85779.1"/>
    <property type="molecule type" value="Genomic_DNA"/>
</dbReference>
<dbReference type="AlphaFoldDB" id="A0A173S7Q9"/>
<reference evidence="2 3" key="1">
    <citation type="submission" date="2015-09" db="EMBL/GenBank/DDBJ databases">
        <authorList>
            <consortium name="Pathogen Informatics"/>
        </authorList>
    </citation>
    <scope>NUCLEOTIDE SEQUENCE [LARGE SCALE GENOMIC DNA]</scope>
    <source>
        <strain evidence="2 3">2789STDY5608863</strain>
    </source>
</reference>
<dbReference type="Gene3D" id="3.10.350.10">
    <property type="entry name" value="LysM domain"/>
    <property type="match status" value="1"/>
</dbReference>
<sequence length="241" mass="27427">MYELYIDGVLFPVTPGSLDIKINNKNKTITLINEGEVNYIKSPGLSDITIPELLLPIHKYPFSQEKAKVGAAYYLSKLEKWKNQKKPVVFKLLRYEVSQKHLIEDITTDVTIEDYEIMEDVDKYGSDVCVKLNMKQYRHWGAKKLVLKSKKTKSGKKKTVATVKKQRKKTKAIAKNYKIKSGDTLMKIAKKQMNNASAWKKLYQLNQKTIENAARKHGRKSSSNGHYLYAGTVLKLPGGGS</sequence>
<evidence type="ECO:0000313" key="3">
    <source>
        <dbReference type="Proteomes" id="UP000095495"/>
    </source>
</evidence>
<dbReference type="Pfam" id="PF01476">
    <property type="entry name" value="LysM"/>
    <property type="match status" value="1"/>
</dbReference>
<dbReference type="InterPro" id="IPR018392">
    <property type="entry name" value="LysM"/>
</dbReference>
<accession>A0A173S7Q9</accession>
<feature type="domain" description="LysM" evidence="1">
    <location>
        <begin position="176"/>
        <end position="237"/>
    </location>
</feature>
<dbReference type="Proteomes" id="UP000095495">
    <property type="component" value="Unassembled WGS sequence"/>
</dbReference>
<evidence type="ECO:0000259" key="1">
    <source>
        <dbReference type="SMART" id="SM00257"/>
    </source>
</evidence>
<evidence type="ECO:0000313" key="2">
    <source>
        <dbReference type="EMBL" id="CUM85779.1"/>
    </source>
</evidence>
<organism evidence="2 3">
    <name type="scientific">Roseburia faecis</name>
    <dbReference type="NCBI Taxonomy" id="301302"/>
    <lineage>
        <taxon>Bacteria</taxon>
        <taxon>Bacillati</taxon>
        <taxon>Bacillota</taxon>
        <taxon>Clostridia</taxon>
        <taxon>Lachnospirales</taxon>
        <taxon>Lachnospiraceae</taxon>
        <taxon>Roseburia</taxon>
    </lineage>
</organism>
<name>A0A173S7Q9_9FIRM</name>